<feature type="domain" description="DUF6534" evidence="2">
    <location>
        <begin position="169"/>
        <end position="254"/>
    </location>
</feature>
<gene>
    <name evidence="3" type="ORF">HYDPIDRAFT_30964</name>
</gene>
<keyword evidence="4" id="KW-1185">Reference proteome</keyword>
<feature type="transmembrane region" description="Helical" evidence="1">
    <location>
        <begin position="162"/>
        <end position="184"/>
    </location>
</feature>
<dbReference type="AlphaFoldDB" id="A0A0C9WCT5"/>
<dbReference type="Pfam" id="PF20152">
    <property type="entry name" value="DUF6534"/>
    <property type="match status" value="1"/>
</dbReference>
<proteinExistence type="predicted"/>
<keyword evidence="1" id="KW-0472">Membrane</keyword>
<keyword evidence="1" id="KW-0812">Transmembrane</keyword>
<organism evidence="3 4">
    <name type="scientific">Hydnomerulius pinastri MD-312</name>
    <dbReference type="NCBI Taxonomy" id="994086"/>
    <lineage>
        <taxon>Eukaryota</taxon>
        <taxon>Fungi</taxon>
        <taxon>Dikarya</taxon>
        <taxon>Basidiomycota</taxon>
        <taxon>Agaricomycotina</taxon>
        <taxon>Agaricomycetes</taxon>
        <taxon>Agaricomycetidae</taxon>
        <taxon>Boletales</taxon>
        <taxon>Boletales incertae sedis</taxon>
        <taxon>Leucogyrophana</taxon>
    </lineage>
</organism>
<evidence type="ECO:0000313" key="3">
    <source>
        <dbReference type="EMBL" id="KIJ61897.1"/>
    </source>
</evidence>
<evidence type="ECO:0000313" key="4">
    <source>
        <dbReference type="Proteomes" id="UP000053820"/>
    </source>
</evidence>
<dbReference type="InterPro" id="IPR045339">
    <property type="entry name" value="DUF6534"/>
</dbReference>
<dbReference type="Proteomes" id="UP000053820">
    <property type="component" value="Unassembled WGS sequence"/>
</dbReference>
<reference evidence="3 4" key="1">
    <citation type="submission" date="2014-04" db="EMBL/GenBank/DDBJ databases">
        <title>Evolutionary Origins and Diversification of the Mycorrhizal Mutualists.</title>
        <authorList>
            <consortium name="DOE Joint Genome Institute"/>
            <consortium name="Mycorrhizal Genomics Consortium"/>
            <person name="Kohler A."/>
            <person name="Kuo A."/>
            <person name="Nagy L.G."/>
            <person name="Floudas D."/>
            <person name="Copeland A."/>
            <person name="Barry K.W."/>
            <person name="Cichocki N."/>
            <person name="Veneault-Fourrey C."/>
            <person name="LaButti K."/>
            <person name="Lindquist E.A."/>
            <person name="Lipzen A."/>
            <person name="Lundell T."/>
            <person name="Morin E."/>
            <person name="Murat C."/>
            <person name="Riley R."/>
            <person name="Ohm R."/>
            <person name="Sun H."/>
            <person name="Tunlid A."/>
            <person name="Henrissat B."/>
            <person name="Grigoriev I.V."/>
            <person name="Hibbett D.S."/>
            <person name="Martin F."/>
        </authorList>
    </citation>
    <scope>NUCLEOTIDE SEQUENCE [LARGE SCALE GENOMIC DNA]</scope>
    <source>
        <strain evidence="3 4">MD-312</strain>
    </source>
</reference>
<protein>
    <recommendedName>
        <fullName evidence="2">DUF6534 domain-containing protein</fullName>
    </recommendedName>
</protein>
<dbReference type="PANTHER" id="PTHR40465:SF1">
    <property type="entry name" value="DUF6534 DOMAIN-CONTAINING PROTEIN"/>
    <property type="match status" value="1"/>
</dbReference>
<feature type="transmembrane region" description="Helical" evidence="1">
    <location>
        <begin position="233"/>
        <end position="253"/>
    </location>
</feature>
<feature type="transmembrane region" description="Helical" evidence="1">
    <location>
        <begin position="41"/>
        <end position="63"/>
    </location>
</feature>
<dbReference type="OrthoDB" id="2681808at2759"/>
<sequence>MSSKLAPRTKAAAKKSGLDLPSSLKILTRKMSGLAAVNGPFVVGYTFCFGLMGVLAVQIFVYFTRFPNDRTSMKAFVTVILLLELTLTVFVFHGFWVATTMGDILEAADTQSVYLYPYLAPLTGLGSLSSQSGLFPSRTFFSMEQIDGQYIGMVVDKRSPFIGTWLVSSLLCDLTITIYMALSLRKSRSQFQSTRSGLVMLTRLTIQTGLITTLAALIELILGMVYYETMYHIAVFYIISKLYANCLLASLNIRLIIRNPSKPYTTVAVWDDSETRLQTKHSQTRESHVMQIIAEVRTDVETDDCSGTSQKKYLGSQAQDVIECSAPAAEQPRGANICQDDNSFV</sequence>
<accession>A0A0C9WCT5</accession>
<evidence type="ECO:0000256" key="1">
    <source>
        <dbReference type="SAM" id="Phobius"/>
    </source>
</evidence>
<dbReference type="HOGENOM" id="CLU_046025_2_1_1"/>
<dbReference type="PANTHER" id="PTHR40465">
    <property type="entry name" value="CHROMOSOME 1, WHOLE GENOME SHOTGUN SEQUENCE"/>
    <property type="match status" value="1"/>
</dbReference>
<name>A0A0C9WCT5_9AGAM</name>
<feature type="transmembrane region" description="Helical" evidence="1">
    <location>
        <begin position="75"/>
        <end position="96"/>
    </location>
</feature>
<evidence type="ECO:0000259" key="2">
    <source>
        <dbReference type="Pfam" id="PF20152"/>
    </source>
</evidence>
<feature type="transmembrane region" description="Helical" evidence="1">
    <location>
        <begin position="204"/>
        <end position="227"/>
    </location>
</feature>
<dbReference type="EMBL" id="KN839859">
    <property type="protein sequence ID" value="KIJ61897.1"/>
    <property type="molecule type" value="Genomic_DNA"/>
</dbReference>
<keyword evidence="1" id="KW-1133">Transmembrane helix</keyword>